<dbReference type="InterPro" id="IPR003959">
    <property type="entry name" value="ATPase_AAA_core"/>
</dbReference>
<dbReference type="InterPro" id="IPR014555">
    <property type="entry name" value="RecF-like"/>
</dbReference>
<dbReference type="PANTHER" id="PTHR32182:SF25">
    <property type="entry name" value="SLR1056 PROTEIN"/>
    <property type="match status" value="1"/>
</dbReference>
<dbReference type="PIRSF" id="PIRSF029347">
    <property type="entry name" value="RecF"/>
    <property type="match status" value="1"/>
</dbReference>
<proteinExistence type="predicted"/>
<dbReference type="FunFam" id="3.40.50.300:FF:002534">
    <property type="entry name" value="Putative RecF protein"/>
    <property type="match status" value="1"/>
</dbReference>
<dbReference type="GO" id="GO:0006302">
    <property type="term" value="P:double-strand break repair"/>
    <property type="evidence" value="ECO:0007669"/>
    <property type="project" value="TreeGrafter"/>
</dbReference>
<dbReference type="RefSeq" id="WP_246114511.1">
    <property type="nucleotide sequence ID" value="NZ_SJPW01000004.1"/>
</dbReference>
<dbReference type="Gene3D" id="3.40.50.300">
    <property type="entry name" value="P-loop containing nucleotide triphosphate hydrolases"/>
    <property type="match status" value="2"/>
</dbReference>
<dbReference type="Pfam" id="PF13304">
    <property type="entry name" value="AAA_21"/>
    <property type="match status" value="1"/>
</dbReference>
<keyword evidence="3" id="KW-1185">Reference proteome</keyword>
<accession>A0A5C6EZR8</accession>
<evidence type="ECO:0000313" key="2">
    <source>
        <dbReference type="EMBL" id="TWU54305.1"/>
    </source>
</evidence>
<dbReference type="GO" id="GO:0016887">
    <property type="term" value="F:ATP hydrolysis activity"/>
    <property type="evidence" value="ECO:0007669"/>
    <property type="project" value="InterPro"/>
</dbReference>
<gene>
    <name evidence="2" type="ORF">Poly51_30220</name>
</gene>
<sequence length="438" mass="47490">MKIAGGLHDVSQTHEQDRRAKAEAIRLSCRQRQGQKEFGGDNVLSGGGKLFGDASTVSILKAAANNVIDRIAISGYRSIRSIILRLGQLNVVTGANGSGKSNLYRALRLIADAADGRLAESLAREGGFGSVRWAGPKKSGNDPVSLRLGFTADPLSYCFDLGLPQPSESMFGGDPEMKRECLWRGIGMDAKNLCADRRVGTLRCRGAKGKWQDIDVPLPRQSSMLSEYADPLAAPELILIRETLRRWRFYDTFRVDALSPARRACAATFTPIMASDGADVPAAIQTIREIGDRARLDHTIGDAFPGSEIRIFGTDAGMQLSLKQSGMLRDLSAAELSDGTLRFLLLAAALLTPRPPELMVLNEPENSLHPDLIAPLARLIALAAENSQVIVVSHNAVLVDELEADEICVPIHLEKSAGETVLQDADLLSQYGWKWPGR</sequence>
<dbReference type="CDD" id="cd00267">
    <property type="entry name" value="ABC_ATPase"/>
    <property type="match status" value="1"/>
</dbReference>
<name>A0A5C6EZR8_9BACT</name>
<dbReference type="EMBL" id="SJPW01000004">
    <property type="protein sequence ID" value="TWU54305.1"/>
    <property type="molecule type" value="Genomic_DNA"/>
</dbReference>
<comment type="caution">
    <text evidence="2">The sequence shown here is derived from an EMBL/GenBank/DDBJ whole genome shotgun (WGS) entry which is preliminary data.</text>
</comment>
<dbReference type="SUPFAM" id="SSF52540">
    <property type="entry name" value="P-loop containing nucleoside triphosphate hydrolases"/>
    <property type="match status" value="1"/>
</dbReference>
<dbReference type="Proteomes" id="UP000318288">
    <property type="component" value="Unassembled WGS sequence"/>
</dbReference>
<organism evidence="2 3">
    <name type="scientific">Rubripirellula tenax</name>
    <dbReference type="NCBI Taxonomy" id="2528015"/>
    <lineage>
        <taxon>Bacteria</taxon>
        <taxon>Pseudomonadati</taxon>
        <taxon>Planctomycetota</taxon>
        <taxon>Planctomycetia</taxon>
        <taxon>Pirellulales</taxon>
        <taxon>Pirellulaceae</taxon>
        <taxon>Rubripirellula</taxon>
    </lineage>
</organism>
<feature type="domain" description="ATPase AAA-type core" evidence="1">
    <location>
        <begin position="89"/>
        <end position="400"/>
    </location>
</feature>
<evidence type="ECO:0000259" key="1">
    <source>
        <dbReference type="Pfam" id="PF13304"/>
    </source>
</evidence>
<dbReference type="FunFam" id="3.40.50.300:FF:002708">
    <property type="entry name" value="FeS assembly ATPase SufC"/>
    <property type="match status" value="1"/>
</dbReference>
<dbReference type="GO" id="GO:0005524">
    <property type="term" value="F:ATP binding"/>
    <property type="evidence" value="ECO:0007669"/>
    <property type="project" value="InterPro"/>
</dbReference>
<evidence type="ECO:0000313" key="3">
    <source>
        <dbReference type="Proteomes" id="UP000318288"/>
    </source>
</evidence>
<dbReference type="AlphaFoldDB" id="A0A5C6EZR8"/>
<dbReference type="InterPro" id="IPR027417">
    <property type="entry name" value="P-loop_NTPase"/>
</dbReference>
<dbReference type="PANTHER" id="PTHR32182">
    <property type="entry name" value="DNA REPLICATION AND REPAIR PROTEIN RECF"/>
    <property type="match status" value="1"/>
</dbReference>
<reference evidence="2 3" key="1">
    <citation type="submission" date="2019-02" db="EMBL/GenBank/DDBJ databases">
        <title>Deep-cultivation of Planctomycetes and their phenomic and genomic characterization uncovers novel biology.</title>
        <authorList>
            <person name="Wiegand S."/>
            <person name="Jogler M."/>
            <person name="Boedeker C."/>
            <person name="Pinto D."/>
            <person name="Vollmers J."/>
            <person name="Rivas-Marin E."/>
            <person name="Kohn T."/>
            <person name="Peeters S.H."/>
            <person name="Heuer A."/>
            <person name="Rast P."/>
            <person name="Oberbeckmann S."/>
            <person name="Bunk B."/>
            <person name="Jeske O."/>
            <person name="Meyerdierks A."/>
            <person name="Storesund J.E."/>
            <person name="Kallscheuer N."/>
            <person name="Luecker S."/>
            <person name="Lage O.M."/>
            <person name="Pohl T."/>
            <person name="Merkel B.J."/>
            <person name="Hornburger P."/>
            <person name="Mueller R.-W."/>
            <person name="Bruemmer F."/>
            <person name="Labrenz M."/>
            <person name="Spormann A.M."/>
            <person name="Op Den Camp H."/>
            <person name="Overmann J."/>
            <person name="Amann R."/>
            <person name="Jetten M.S.M."/>
            <person name="Mascher T."/>
            <person name="Medema M.H."/>
            <person name="Devos D.P."/>
            <person name="Kaster A.-K."/>
            <person name="Ovreas L."/>
            <person name="Rohde M."/>
            <person name="Galperin M.Y."/>
            <person name="Jogler C."/>
        </authorList>
    </citation>
    <scope>NUCLEOTIDE SEQUENCE [LARGE SCALE GENOMIC DNA]</scope>
    <source>
        <strain evidence="2 3">Poly51</strain>
    </source>
</reference>
<protein>
    <submittedName>
        <fullName evidence="2">High-affinity zinc transporter ATPase</fullName>
    </submittedName>
</protein>
<dbReference type="GO" id="GO:0000731">
    <property type="term" value="P:DNA synthesis involved in DNA repair"/>
    <property type="evidence" value="ECO:0007669"/>
    <property type="project" value="TreeGrafter"/>
</dbReference>